<name>A0A1D1W509_RAMVA</name>
<dbReference type="InterPro" id="IPR028082">
    <property type="entry name" value="Peripla_BP_I"/>
</dbReference>
<evidence type="ECO:0000256" key="3">
    <source>
        <dbReference type="ARBA" id="ARBA00022989"/>
    </source>
</evidence>
<organism evidence="7 8">
    <name type="scientific">Ramazzottius varieornatus</name>
    <name type="common">Water bear</name>
    <name type="synonym">Tardigrade</name>
    <dbReference type="NCBI Taxonomy" id="947166"/>
    <lineage>
        <taxon>Eukaryota</taxon>
        <taxon>Metazoa</taxon>
        <taxon>Ecdysozoa</taxon>
        <taxon>Tardigrada</taxon>
        <taxon>Eutardigrada</taxon>
        <taxon>Parachela</taxon>
        <taxon>Hypsibioidea</taxon>
        <taxon>Ramazzottiidae</taxon>
        <taxon>Ramazzottius</taxon>
    </lineage>
</organism>
<dbReference type="Pfam" id="PF01094">
    <property type="entry name" value="ANF_receptor"/>
    <property type="match status" value="1"/>
</dbReference>
<reference evidence="7 8" key="1">
    <citation type="journal article" date="2016" name="Nat. Commun.">
        <title>Extremotolerant tardigrade genome and improved radiotolerance of human cultured cells by tardigrade-unique protein.</title>
        <authorList>
            <person name="Hashimoto T."/>
            <person name="Horikawa D.D."/>
            <person name="Saito Y."/>
            <person name="Kuwahara H."/>
            <person name="Kozuka-Hata H."/>
            <person name="Shin-I T."/>
            <person name="Minakuchi Y."/>
            <person name="Ohishi K."/>
            <person name="Motoyama A."/>
            <person name="Aizu T."/>
            <person name="Enomoto A."/>
            <person name="Kondo K."/>
            <person name="Tanaka S."/>
            <person name="Hara Y."/>
            <person name="Koshikawa S."/>
            <person name="Sagara H."/>
            <person name="Miura T."/>
            <person name="Yokobori S."/>
            <person name="Miyagawa K."/>
            <person name="Suzuki Y."/>
            <person name="Kubo T."/>
            <person name="Oyama M."/>
            <person name="Kohara Y."/>
            <person name="Fujiyama A."/>
            <person name="Arakawa K."/>
            <person name="Katayama T."/>
            <person name="Toyoda A."/>
            <person name="Kunieda T."/>
        </authorList>
    </citation>
    <scope>NUCLEOTIDE SEQUENCE [LARGE SCALE GENOMIC DNA]</scope>
    <source>
        <strain evidence="7 8">YOKOZUNA-1</strain>
    </source>
</reference>
<evidence type="ECO:0000256" key="1">
    <source>
        <dbReference type="ARBA" id="ARBA00004370"/>
    </source>
</evidence>
<dbReference type="GO" id="GO:0016020">
    <property type="term" value="C:membrane"/>
    <property type="evidence" value="ECO:0007669"/>
    <property type="project" value="UniProtKB-SubCell"/>
</dbReference>
<feature type="region of interest" description="Disordered" evidence="5">
    <location>
        <begin position="16"/>
        <end position="46"/>
    </location>
</feature>
<keyword evidence="8" id="KW-1185">Reference proteome</keyword>
<evidence type="ECO:0000256" key="2">
    <source>
        <dbReference type="ARBA" id="ARBA00022692"/>
    </source>
</evidence>
<keyword evidence="4" id="KW-0472">Membrane</keyword>
<comment type="subcellular location">
    <subcellularLocation>
        <location evidence="1">Membrane</location>
    </subcellularLocation>
</comment>
<keyword evidence="3" id="KW-1133">Transmembrane helix</keyword>
<dbReference type="SUPFAM" id="SSF53822">
    <property type="entry name" value="Periplasmic binding protein-like I"/>
    <property type="match status" value="1"/>
</dbReference>
<evidence type="ECO:0000259" key="6">
    <source>
        <dbReference type="Pfam" id="PF01094"/>
    </source>
</evidence>
<keyword evidence="2" id="KW-0812">Transmembrane</keyword>
<dbReference type="EMBL" id="BDGG01000018">
    <property type="protein sequence ID" value="GAV08567.1"/>
    <property type="molecule type" value="Genomic_DNA"/>
</dbReference>
<evidence type="ECO:0000313" key="7">
    <source>
        <dbReference type="EMBL" id="GAV08567.1"/>
    </source>
</evidence>
<sequence length="132" mass="14840">LRLLYRLRRSCDRISGHGPPEASLKHGTGPNLEDKEKWPTRLETTTGKNGLGRAVKTFTGLLLHFNWTTVVVVCEAERPNLRSWCLEVHKGLTAAFSGSNLPLMYVDGFSSDTNFTAVKLELNRSRRGWSKL</sequence>
<evidence type="ECO:0000313" key="8">
    <source>
        <dbReference type="Proteomes" id="UP000186922"/>
    </source>
</evidence>
<proteinExistence type="predicted"/>
<accession>A0A1D1W509</accession>
<dbReference type="InterPro" id="IPR001828">
    <property type="entry name" value="ANF_lig-bd_rcpt"/>
</dbReference>
<evidence type="ECO:0000256" key="5">
    <source>
        <dbReference type="SAM" id="MobiDB-lite"/>
    </source>
</evidence>
<comment type="caution">
    <text evidence="7">The sequence shown here is derived from an EMBL/GenBank/DDBJ whole genome shotgun (WGS) entry which is preliminary data.</text>
</comment>
<gene>
    <name evidence="7" type="primary">RvY_18235</name>
    <name evidence="7" type="synonym">RvY_18235.1</name>
    <name evidence="7" type="ORF">RvY_18235-1</name>
</gene>
<protein>
    <recommendedName>
        <fullName evidence="6">Receptor ligand binding region domain-containing protein</fullName>
    </recommendedName>
</protein>
<dbReference type="AlphaFoldDB" id="A0A1D1W509"/>
<dbReference type="Proteomes" id="UP000186922">
    <property type="component" value="Unassembled WGS sequence"/>
</dbReference>
<feature type="non-terminal residue" evidence="7">
    <location>
        <position position="1"/>
    </location>
</feature>
<evidence type="ECO:0000256" key="4">
    <source>
        <dbReference type="ARBA" id="ARBA00023136"/>
    </source>
</evidence>
<feature type="domain" description="Receptor ligand binding region" evidence="6">
    <location>
        <begin position="28"/>
        <end position="118"/>
    </location>
</feature>